<dbReference type="PANTHER" id="PTHR43032:SF4">
    <property type="entry name" value="OXIDOREDUCTASE MOLYBDOPTERIN-BINDING DOMAIN-CONTAINING PROTEIN"/>
    <property type="match status" value="1"/>
</dbReference>
<feature type="transmembrane region" description="Helical" evidence="1">
    <location>
        <begin position="116"/>
        <end position="137"/>
    </location>
</feature>
<evidence type="ECO:0000259" key="2">
    <source>
        <dbReference type="Pfam" id="PF00174"/>
    </source>
</evidence>
<accession>A0A7Z2ZMF9</accession>
<dbReference type="Gene3D" id="3.90.420.10">
    <property type="entry name" value="Oxidoreductase, molybdopterin-binding domain"/>
    <property type="match status" value="1"/>
</dbReference>
<dbReference type="EMBL" id="CP051680">
    <property type="protein sequence ID" value="QJD85326.1"/>
    <property type="molecule type" value="Genomic_DNA"/>
</dbReference>
<dbReference type="KEGG" id="cheb:HH215_20545"/>
<reference evidence="3 4" key="1">
    <citation type="submission" date="2020-04" db="EMBL/GenBank/DDBJ databases">
        <title>Genome sequencing of novel species.</title>
        <authorList>
            <person name="Heo J."/>
            <person name="Kim S.-J."/>
            <person name="Kim J.-S."/>
            <person name="Hong S.-B."/>
            <person name="Kwon S.-W."/>
        </authorList>
    </citation>
    <scope>NUCLEOTIDE SEQUENCE [LARGE SCALE GENOMIC DNA]</scope>
    <source>
        <strain evidence="3 4">MFER-1</strain>
    </source>
</reference>
<protein>
    <submittedName>
        <fullName evidence="3">Molybdopterin-dependent oxidoreductase</fullName>
    </submittedName>
</protein>
<name>A0A7Z2ZMF9_9BACL</name>
<dbReference type="Pfam" id="PF00174">
    <property type="entry name" value="Oxidored_molyb"/>
    <property type="match status" value="1"/>
</dbReference>
<feature type="domain" description="Oxidoreductase molybdopterin-binding" evidence="2">
    <location>
        <begin position="270"/>
        <end position="416"/>
    </location>
</feature>
<dbReference type="InterPro" id="IPR000572">
    <property type="entry name" value="OxRdtase_Mopterin-bd_dom"/>
</dbReference>
<dbReference type="Proteomes" id="UP000502248">
    <property type="component" value="Chromosome"/>
</dbReference>
<evidence type="ECO:0000313" key="4">
    <source>
        <dbReference type="Proteomes" id="UP000502248"/>
    </source>
</evidence>
<sequence>MSGRKLGFGKQLAELHRWNGWIVLILAVTGLLLPWDVVRGWLEGHFRNPVKQLHIIVGILSGVLIALYIPLMKRHLKQIRKRPKQKGNLGFMLVLLVGWFLSGIVLWQIRRFPPEWANGALIVHDLLTWIGVPYIVYHSVTRMKWMKKPERRAITQMDDARSPDVHDPGAAAHAGLPASAERAVDPVPLINRRQFLKWSLGAALAVVAAPPFFRWLSTSAGAGLSGVPGGMKEVIDETNRMLPNPTPLPDSVNVIGGGAKGYFRVYSVTPLPSFDSSNWSFSIQGLVDKPETWNWEQFLALSRTVQVSDFHCVTGWSVYKNTWEGIPLSALLKRAGVKAEAKYVKFYSGDGVYTDALTLEQADMDDVLVALLHDGKPIHRDYGGPVRLIVPKMYAYKSVKWLDGIELIAQEHIGYWEKRGYDNDAWVKT</sequence>
<proteinExistence type="predicted"/>
<dbReference type="SUPFAM" id="SSF81342">
    <property type="entry name" value="Transmembrane di-heme cytochromes"/>
    <property type="match status" value="1"/>
</dbReference>
<feature type="transmembrane region" description="Helical" evidence="1">
    <location>
        <begin position="198"/>
        <end position="216"/>
    </location>
</feature>
<organism evidence="3 4">
    <name type="scientific">Cohnella herbarum</name>
    <dbReference type="NCBI Taxonomy" id="2728023"/>
    <lineage>
        <taxon>Bacteria</taxon>
        <taxon>Bacillati</taxon>
        <taxon>Bacillota</taxon>
        <taxon>Bacilli</taxon>
        <taxon>Bacillales</taxon>
        <taxon>Paenibacillaceae</taxon>
        <taxon>Cohnella</taxon>
    </lineage>
</organism>
<feature type="transmembrane region" description="Helical" evidence="1">
    <location>
        <begin position="53"/>
        <end position="71"/>
    </location>
</feature>
<gene>
    <name evidence="3" type="ORF">HH215_20545</name>
</gene>
<evidence type="ECO:0000313" key="3">
    <source>
        <dbReference type="EMBL" id="QJD85326.1"/>
    </source>
</evidence>
<evidence type="ECO:0000256" key="1">
    <source>
        <dbReference type="SAM" id="Phobius"/>
    </source>
</evidence>
<dbReference type="InterPro" id="IPR036374">
    <property type="entry name" value="OxRdtase_Mopterin-bd_sf"/>
</dbReference>
<dbReference type="AlphaFoldDB" id="A0A7Z2ZMF9"/>
<dbReference type="SUPFAM" id="SSF56524">
    <property type="entry name" value="Oxidoreductase molybdopterin-binding domain"/>
    <property type="match status" value="1"/>
</dbReference>
<keyword evidence="1" id="KW-1133">Transmembrane helix</keyword>
<dbReference type="InterPro" id="IPR019546">
    <property type="entry name" value="TAT_signal_bac_arc"/>
</dbReference>
<keyword evidence="1" id="KW-0812">Transmembrane</keyword>
<dbReference type="PANTHER" id="PTHR43032">
    <property type="entry name" value="PROTEIN-METHIONINE-SULFOXIDE REDUCTASE"/>
    <property type="match status" value="1"/>
</dbReference>
<dbReference type="GO" id="GO:0022904">
    <property type="term" value="P:respiratory electron transport chain"/>
    <property type="evidence" value="ECO:0007669"/>
    <property type="project" value="InterPro"/>
</dbReference>
<dbReference type="InterPro" id="IPR016174">
    <property type="entry name" value="Di-haem_cyt_TM"/>
</dbReference>
<keyword evidence="1" id="KW-0472">Membrane</keyword>
<dbReference type="RefSeq" id="WP_169281591.1">
    <property type="nucleotide sequence ID" value="NZ_CP051680.1"/>
</dbReference>
<dbReference type="Pfam" id="PF10518">
    <property type="entry name" value="TAT_signal"/>
    <property type="match status" value="1"/>
</dbReference>
<dbReference type="GO" id="GO:0016020">
    <property type="term" value="C:membrane"/>
    <property type="evidence" value="ECO:0007669"/>
    <property type="project" value="InterPro"/>
</dbReference>
<feature type="transmembrane region" description="Helical" evidence="1">
    <location>
        <begin position="91"/>
        <end position="110"/>
    </location>
</feature>
<feature type="transmembrane region" description="Helical" evidence="1">
    <location>
        <begin position="21"/>
        <end position="41"/>
    </location>
</feature>
<keyword evidence="4" id="KW-1185">Reference proteome</keyword>